<name>A0A498D1G3_9BACI</name>
<comment type="caution">
    <text evidence="1">The sequence shown here is derived from an EMBL/GenBank/DDBJ whole genome shotgun (WGS) entry which is preliminary data.</text>
</comment>
<keyword evidence="2" id="KW-1185">Reference proteome</keyword>
<protein>
    <submittedName>
        <fullName evidence="1">DUF1292 domain-containing protein</fullName>
    </submittedName>
</protein>
<dbReference type="Proteomes" id="UP000270219">
    <property type="component" value="Unassembled WGS sequence"/>
</dbReference>
<sequence>MPINVRDTITIVDENGIEKEYFIEALFEADGKDYALIRKDDESLLMKIEEENDEQYLVGVDNASVSQSLLDAYQIAVEANPAD</sequence>
<dbReference type="RefSeq" id="WP_121524945.1">
    <property type="nucleotide sequence ID" value="NZ_RCHR01000011.1"/>
</dbReference>
<evidence type="ECO:0000313" key="2">
    <source>
        <dbReference type="Proteomes" id="UP000270219"/>
    </source>
</evidence>
<proteinExistence type="predicted"/>
<organism evidence="1 2">
    <name type="scientific">Oceanobacillus piezotolerans</name>
    <dbReference type="NCBI Taxonomy" id="2448030"/>
    <lineage>
        <taxon>Bacteria</taxon>
        <taxon>Bacillati</taxon>
        <taxon>Bacillota</taxon>
        <taxon>Bacilli</taxon>
        <taxon>Bacillales</taxon>
        <taxon>Bacillaceae</taxon>
        <taxon>Oceanobacillus</taxon>
    </lineage>
</organism>
<evidence type="ECO:0000313" key="1">
    <source>
        <dbReference type="EMBL" id="RLL40593.1"/>
    </source>
</evidence>
<reference evidence="1 2" key="1">
    <citation type="submission" date="2018-10" db="EMBL/GenBank/DDBJ databases">
        <title>Oceanobacillus sp. YLB-02 draft genome.</title>
        <authorList>
            <person name="Yu L."/>
        </authorList>
    </citation>
    <scope>NUCLEOTIDE SEQUENCE [LARGE SCALE GENOMIC DNA]</scope>
    <source>
        <strain evidence="1 2">YLB-02</strain>
    </source>
</reference>
<dbReference type="AlphaFoldDB" id="A0A498D1G3"/>
<gene>
    <name evidence="1" type="ORF">D8M04_18775</name>
</gene>
<dbReference type="OrthoDB" id="2382047at2"/>
<dbReference type="EMBL" id="RCHR01000011">
    <property type="protein sequence ID" value="RLL40593.1"/>
    <property type="molecule type" value="Genomic_DNA"/>
</dbReference>
<accession>A0A498D1G3</accession>